<organism evidence="19">
    <name type="scientific">Oryza glumipatula</name>
    <dbReference type="NCBI Taxonomy" id="40148"/>
    <lineage>
        <taxon>Eukaryota</taxon>
        <taxon>Viridiplantae</taxon>
        <taxon>Streptophyta</taxon>
        <taxon>Embryophyta</taxon>
        <taxon>Tracheophyta</taxon>
        <taxon>Spermatophyta</taxon>
        <taxon>Magnoliopsida</taxon>
        <taxon>Liliopsida</taxon>
        <taxon>Poales</taxon>
        <taxon>Poaceae</taxon>
        <taxon>BOP clade</taxon>
        <taxon>Oryzoideae</taxon>
        <taxon>Oryzeae</taxon>
        <taxon>Oryzinae</taxon>
        <taxon>Oryza</taxon>
    </lineage>
</organism>
<dbReference type="Pfam" id="PF11883">
    <property type="entry name" value="DUF3403"/>
    <property type="match status" value="1"/>
</dbReference>
<dbReference type="STRING" id="40148.A0A0D9YA41"/>
<keyword evidence="12" id="KW-1015">Disulfide bond</keyword>
<dbReference type="Gene3D" id="1.10.510.10">
    <property type="entry name" value="Transferase(Phosphotransferase) domain 1"/>
    <property type="match status" value="1"/>
</dbReference>
<evidence type="ECO:0000256" key="4">
    <source>
        <dbReference type="ARBA" id="ARBA00022692"/>
    </source>
</evidence>
<dbReference type="Proteomes" id="UP000026961">
    <property type="component" value="Chromosome 1"/>
</dbReference>
<keyword evidence="10 16" id="KW-1133">Transmembrane helix</keyword>
<dbReference type="GO" id="GO:0005886">
    <property type="term" value="C:plasma membrane"/>
    <property type="evidence" value="ECO:0007669"/>
    <property type="project" value="TreeGrafter"/>
</dbReference>
<reference evidence="19" key="3">
    <citation type="submission" date="2018-05" db="EMBL/GenBank/DDBJ databases">
        <title>OgluRS3 (Oryza glumaepatula Reference Sequence Version 3).</title>
        <authorList>
            <person name="Zhang J."/>
            <person name="Kudrna D."/>
            <person name="Lee S."/>
            <person name="Talag J."/>
            <person name="Welchert J."/>
            <person name="Wing R.A."/>
        </authorList>
    </citation>
    <scope>NUCLEOTIDE SEQUENCE [LARGE SCALE GENOMIC DNA]</scope>
</reference>
<dbReference type="FunFam" id="3.30.200.20:FF:000142">
    <property type="entry name" value="Cysteine-rich receptor-like protein kinase 10"/>
    <property type="match status" value="1"/>
</dbReference>
<evidence type="ECO:0000256" key="15">
    <source>
        <dbReference type="SAM" id="MobiDB-lite"/>
    </source>
</evidence>
<dbReference type="PANTHER" id="PTHR27002:SF931">
    <property type="entry name" value="CYSTEINE-RICH RECEPTOR-LIKE PROTEIN KINASE 10"/>
    <property type="match status" value="1"/>
</dbReference>
<accession>A0A0D9YA41</accession>
<dbReference type="FunFam" id="1.10.510.10:FF:000060">
    <property type="entry name" value="G-type lectin S-receptor-like serine/threonine-protein kinase"/>
    <property type="match status" value="1"/>
</dbReference>
<evidence type="ECO:0000256" key="6">
    <source>
        <dbReference type="ARBA" id="ARBA00022737"/>
    </source>
</evidence>
<feature type="domain" description="Gnk2-homologous" evidence="18">
    <location>
        <begin position="111"/>
        <end position="217"/>
    </location>
</feature>
<evidence type="ECO:0000313" key="20">
    <source>
        <dbReference type="Proteomes" id="UP000026961"/>
    </source>
</evidence>
<keyword evidence="5" id="KW-0732">Signal</keyword>
<evidence type="ECO:0000256" key="1">
    <source>
        <dbReference type="ARBA" id="ARBA00004167"/>
    </source>
</evidence>
<evidence type="ECO:0000256" key="8">
    <source>
        <dbReference type="ARBA" id="ARBA00022777"/>
    </source>
</evidence>
<dbReference type="InterPro" id="IPR017441">
    <property type="entry name" value="Protein_kinase_ATP_BS"/>
</dbReference>
<evidence type="ECO:0000256" key="9">
    <source>
        <dbReference type="ARBA" id="ARBA00022840"/>
    </source>
</evidence>
<name>A0A0D9YA41_9ORYZ</name>
<dbReference type="Gene3D" id="3.30.430.20">
    <property type="entry name" value="Gnk2 domain, C-X8-C-X2-C motif"/>
    <property type="match status" value="2"/>
</dbReference>
<evidence type="ECO:0000313" key="19">
    <source>
        <dbReference type="EnsemblPlants" id="OGLUM01G22000.1"/>
    </source>
</evidence>
<evidence type="ECO:0000256" key="3">
    <source>
        <dbReference type="ARBA" id="ARBA00022679"/>
    </source>
</evidence>
<evidence type="ECO:0000256" key="2">
    <source>
        <dbReference type="ARBA" id="ARBA00022527"/>
    </source>
</evidence>
<dbReference type="PROSITE" id="PS51473">
    <property type="entry name" value="GNK2"/>
    <property type="match status" value="2"/>
</dbReference>
<dbReference type="InterPro" id="IPR002902">
    <property type="entry name" value="GNK2"/>
</dbReference>
<reference evidence="19" key="1">
    <citation type="submission" date="2013-08" db="EMBL/GenBank/DDBJ databases">
        <title>Oryza genome evolution.</title>
        <authorList>
            <person name="Wing R.A."/>
            <person name="Panaud O."/>
            <person name="Oliveira A.C."/>
        </authorList>
    </citation>
    <scope>NUCLEOTIDE SEQUENCE</scope>
</reference>
<keyword evidence="13" id="KW-0325">Glycoprotein</keyword>
<protein>
    <submittedName>
        <fullName evidence="19">Uncharacterized protein</fullName>
    </submittedName>
</protein>
<dbReference type="CDD" id="cd23509">
    <property type="entry name" value="Gnk2-like"/>
    <property type="match status" value="2"/>
</dbReference>
<keyword evidence="3" id="KW-0808">Transferase</keyword>
<keyword evidence="2" id="KW-0723">Serine/threonine-protein kinase</keyword>
<feature type="binding site" evidence="14">
    <location>
        <position position="470"/>
    </location>
    <ligand>
        <name>ATP</name>
        <dbReference type="ChEBI" id="CHEBI:30616"/>
    </ligand>
</feature>
<feature type="compositionally biased region" description="Polar residues" evidence="15">
    <location>
        <begin position="29"/>
        <end position="38"/>
    </location>
</feature>
<evidence type="ECO:0000256" key="16">
    <source>
        <dbReference type="SAM" id="Phobius"/>
    </source>
</evidence>
<sequence length="783" mass="86072">MGKSSIEHGDEHGKQPRGDEHGSDCRVGQEQSEWSVRCNSKRALPDRQPRAALPAPAMAMPRRSVRRPRAPVSSAGLPPSQSHTHPVERICMSSQASATGGASGTVPVLNPISMFCNSTAARRTDPPNSTFEANLASLVAAIVANASASGGFSAGSIGAAPDTVYGLALCRGDVTGADCAACLSSTSVDYVQQWCGRSKEVTVYRDTCQLWFSDQDFVSAASNIPETAAWNINNITEPVFPGWDPTTPRVFPSSLAPCIHYFLKQQTYSTKKRFATAKTDIGGAFPTIYSLTQCTPDLSSESCFKCLQGTIQESLKWFDGRRGGRIIGVRCLICFETSIFYNGEPMRIMGPSTNSTSADGNISKRKLSGLAVSIVFPVMGVLLFCVILGFGWIIRRNKIGKASLQEKTSTYLYEEEALAWPIQGQSSELLFDFACIIRATNNFSRENKIGEGGFGTIYKGKLDRLEIAVKRLDSHSGQGFVEFRNEIQLIAKLQHSNLVRLLGCCSKGEEKILVYEYLPNKSLDFFIFDEPNQRALLDWNKRLAIIEGIAQGLLYLHKHSRLRVTHRDLKASNVLLDHNMDPKISDFGLAKIFSSNDIEGNTKRVAGTYGYMAPEYASEGLFSVKSDVFSFGVLTLEIVSGKRNPGFHQYGDFLNLLGYAWQLWTEGRWLKLIDVVLLTDCLVEAPLMMKCVNIALLCVQENAADRPTMSDVVAMLSSEGVSLPVPKHPAYFNVRVRNGEASSAIDLELCSVNEVTLSSGYSSNTEDQCIRHWMTSQLSLEQY</sequence>
<evidence type="ECO:0000256" key="11">
    <source>
        <dbReference type="ARBA" id="ARBA00023136"/>
    </source>
</evidence>
<keyword evidence="11 16" id="KW-0472">Membrane</keyword>
<evidence type="ECO:0000256" key="12">
    <source>
        <dbReference type="ARBA" id="ARBA00023157"/>
    </source>
</evidence>
<dbReference type="InterPro" id="IPR038408">
    <property type="entry name" value="GNK2_sf"/>
</dbReference>
<evidence type="ECO:0000256" key="5">
    <source>
        <dbReference type="ARBA" id="ARBA00022729"/>
    </source>
</evidence>
<evidence type="ECO:0000259" key="17">
    <source>
        <dbReference type="PROSITE" id="PS50011"/>
    </source>
</evidence>
<comment type="subcellular location">
    <subcellularLocation>
        <location evidence="1">Membrane</location>
        <topology evidence="1">Single-pass membrane protein</topology>
    </subcellularLocation>
</comment>
<dbReference type="EnsemblPlants" id="OGLUM01G22000.1">
    <property type="protein sequence ID" value="OGLUM01G22000.1"/>
    <property type="gene ID" value="OGLUM01G22000"/>
</dbReference>
<evidence type="ECO:0000256" key="14">
    <source>
        <dbReference type="PROSITE-ProRule" id="PRU10141"/>
    </source>
</evidence>
<dbReference type="CDD" id="cd14066">
    <property type="entry name" value="STKc_IRAK"/>
    <property type="match status" value="1"/>
</dbReference>
<reference evidence="19" key="2">
    <citation type="submission" date="2015-04" db="UniProtKB">
        <authorList>
            <consortium name="EnsemblPlants"/>
        </authorList>
    </citation>
    <scope>IDENTIFICATION</scope>
</reference>
<dbReference type="PROSITE" id="PS50011">
    <property type="entry name" value="PROTEIN_KINASE_DOM"/>
    <property type="match status" value="1"/>
</dbReference>
<keyword evidence="4 16" id="KW-0812">Transmembrane</keyword>
<keyword evidence="7 14" id="KW-0547">Nucleotide-binding</keyword>
<dbReference type="InterPro" id="IPR001245">
    <property type="entry name" value="Ser-Thr/Tyr_kinase_cat_dom"/>
</dbReference>
<dbReference type="Pfam" id="PF07714">
    <property type="entry name" value="PK_Tyr_Ser-Thr"/>
    <property type="match status" value="1"/>
</dbReference>
<evidence type="ECO:0000259" key="18">
    <source>
        <dbReference type="PROSITE" id="PS51473"/>
    </source>
</evidence>
<dbReference type="InterPro" id="IPR011009">
    <property type="entry name" value="Kinase-like_dom_sf"/>
</dbReference>
<dbReference type="PANTHER" id="PTHR27002">
    <property type="entry name" value="RECEPTOR-LIKE SERINE/THREONINE-PROTEIN KINASE SD1-8"/>
    <property type="match status" value="1"/>
</dbReference>
<feature type="region of interest" description="Disordered" evidence="15">
    <location>
        <begin position="1"/>
        <end position="85"/>
    </location>
</feature>
<dbReference type="PROSITE" id="PS00108">
    <property type="entry name" value="PROTEIN_KINASE_ST"/>
    <property type="match status" value="1"/>
</dbReference>
<feature type="compositionally biased region" description="Basic and acidic residues" evidence="15">
    <location>
        <begin position="1"/>
        <end position="24"/>
    </location>
</feature>
<dbReference type="SMART" id="SM00220">
    <property type="entry name" value="S_TKc"/>
    <property type="match status" value="1"/>
</dbReference>
<dbReference type="InterPro" id="IPR021820">
    <property type="entry name" value="S-locus_recpt_kinase_C"/>
</dbReference>
<keyword evidence="8" id="KW-0418">Kinase</keyword>
<evidence type="ECO:0000256" key="13">
    <source>
        <dbReference type="ARBA" id="ARBA00023180"/>
    </source>
</evidence>
<keyword evidence="20" id="KW-1185">Reference proteome</keyword>
<feature type="domain" description="Gnk2-homologous" evidence="18">
    <location>
        <begin position="233"/>
        <end position="340"/>
    </location>
</feature>
<dbReference type="eggNOG" id="ENOG502QWDY">
    <property type="taxonomic scope" value="Eukaryota"/>
</dbReference>
<dbReference type="AlphaFoldDB" id="A0A0D9YA41"/>
<feature type="domain" description="Protein kinase" evidence="17">
    <location>
        <begin position="443"/>
        <end position="731"/>
    </location>
</feature>
<evidence type="ECO:0000256" key="7">
    <source>
        <dbReference type="ARBA" id="ARBA00022741"/>
    </source>
</evidence>
<proteinExistence type="predicted"/>
<feature type="compositionally biased region" description="Low complexity" evidence="15">
    <location>
        <begin position="50"/>
        <end position="62"/>
    </location>
</feature>
<evidence type="ECO:0000256" key="10">
    <source>
        <dbReference type="ARBA" id="ARBA00022989"/>
    </source>
</evidence>
<dbReference type="SUPFAM" id="SSF56112">
    <property type="entry name" value="Protein kinase-like (PK-like)"/>
    <property type="match status" value="1"/>
</dbReference>
<dbReference type="Gramene" id="OGLUM01G22000.1">
    <property type="protein sequence ID" value="OGLUM01G22000.1"/>
    <property type="gene ID" value="OGLUM01G22000"/>
</dbReference>
<dbReference type="GO" id="GO:0004674">
    <property type="term" value="F:protein serine/threonine kinase activity"/>
    <property type="evidence" value="ECO:0007669"/>
    <property type="project" value="UniProtKB-KW"/>
</dbReference>
<keyword evidence="6" id="KW-0677">Repeat</keyword>
<dbReference type="PROSITE" id="PS00107">
    <property type="entry name" value="PROTEIN_KINASE_ATP"/>
    <property type="match status" value="1"/>
</dbReference>
<dbReference type="InterPro" id="IPR000719">
    <property type="entry name" value="Prot_kinase_dom"/>
</dbReference>
<feature type="transmembrane region" description="Helical" evidence="16">
    <location>
        <begin position="370"/>
        <end position="394"/>
    </location>
</feature>
<dbReference type="InterPro" id="IPR008271">
    <property type="entry name" value="Ser/Thr_kinase_AS"/>
</dbReference>
<dbReference type="GO" id="GO:0005524">
    <property type="term" value="F:ATP binding"/>
    <property type="evidence" value="ECO:0007669"/>
    <property type="project" value="UniProtKB-UniRule"/>
</dbReference>
<keyword evidence="9 14" id="KW-0067">ATP-binding</keyword>
<dbReference type="Gene3D" id="3.30.200.20">
    <property type="entry name" value="Phosphorylase Kinase, domain 1"/>
    <property type="match status" value="1"/>
</dbReference>
<dbReference type="Pfam" id="PF01657">
    <property type="entry name" value="Stress-antifung"/>
    <property type="match status" value="2"/>
</dbReference>